<dbReference type="AlphaFoldDB" id="A0A6L8XRQ2"/>
<name>A0A6L8XRQ2_9FIRM</name>
<accession>A0A6L8XRQ2</accession>
<feature type="compositionally biased region" description="Polar residues" evidence="1">
    <location>
        <begin position="1"/>
        <end position="11"/>
    </location>
</feature>
<evidence type="ECO:0000313" key="3">
    <source>
        <dbReference type="Proteomes" id="UP000477156"/>
    </source>
</evidence>
<dbReference type="EMBL" id="WWVF01000009">
    <property type="protein sequence ID" value="MZS88676.1"/>
    <property type="molecule type" value="Genomic_DNA"/>
</dbReference>
<evidence type="ECO:0000313" key="2">
    <source>
        <dbReference type="EMBL" id="MZS88676.1"/>
    </source>
</evidence>
<evidence type="ECO:0000256" key="1">
    <source>
        <dbReference type="SAM" id="MobiDB-lite"/>
    </source>
</evidence>
<protein>
    <submittedName>
        <fullName evidence="2">Uncharacterized protein</fullName>
    </submittedName>
</protein>
<gene>
    <name evidence="2" type="ORF">GT712_06155</name>
</gene>
<organism evidence="2 3">
    <name type="scientific">Blautia wexlerae</name>
    <dbReference type="NCBI Taxonomy" id="418240"/>
    <lineage>
        <taxon>Bacteria</taxon>
        <taxon>Bacillati</taxon>
        <taxon>Bacillota</taxon>
        <taxon>Clostridia</taxon>
        <taxon>Lachnospirales</taxon>
        <taxon>Lachnospiraceae</taxon>
        <taxon>Blautia</taxon>
    </lineage>
</organism>
<feature type="compositionally biased region" description="Low complexity" evidence="1">
    <location>
        <begin position="18"/>
        <end position="28"/>
    </location>
</feature>
<feature type="region of interest" description="Disordered" evidence="1">
    <location>
        <begin position="1"/>
        <end position="29"/>
    </location>
</feature>
<sequence length="65" mass="7476">MAGQNQETITTFGEVPHSSNISYSQNRSSSHDNRLMIYFQGMKVYIPDNFQPDTLLKLLQTLKKL</sequence>
<reference evidence="2 3" key="1">
    <citation type="journal article" date="2019" name="Nat. Med.">
        <title>A library of human gut bacterial isolates paired with longitudinal multiomics data enables mechanistic microbiome research.</title>
        <authorList>
            <person name="Poyet M."/>
            <person name="Groussin M."/>
            <person name="Gibbons S.M."/>
            <person name="Avila-Pacheco J."/>
            <person name="Jiang X."/>
            <person name="Kearney S.M."/>
            <person name="Perrotta A.R."/>
            <person name="Berdy B."/>
            <person name="Zhao S."/>
            <person name="Lieberman T.D."/>
            <person name="Swanson P.K."/>
            <person name="Smith M."/>
            <person name="Roesemann S."/>
            <person name="Alexander J.E."/>
            <person name="Rich S.A."/>
            <person name="Livny J."/>
            <person name="Vlamakis H."/>
            <person name="Clish C."/>
            <person name="Bullock K."/>
            <person name="Deik A."/>
            <person name="Scott J."/>
            <person name="Pierce K.A."/>
            <person name="Xavier R.J."/>
            <person name="Alm E.J."/>
        </authorList>
    </citation>
    <scope>NUCLEOTIDE SEQUENCE [LARGE SCALE GENOMIC DNA]</scope>
    <source>
        <strain evidence="2 3">BIOML-A12</strain>
    </source>
</reference>
<proteinExistence type="predicted"/>
<dbReference type="Proteomes" id="UP000477156">
    <property type="component" value="Unassembled WGS sequence"/>
</dbReference>
<comment type="caution">
    <text evidence="2">The sequence shown here is derived from an EMBL/GenBank/DDBJ whole genome shotgun (WGS) entry which is preliminary data.</text>
</comment>
<dbReference type="RefSeq" id="WP_161276077.1">
    <property type="nucleotide sequence ID" value="NZ_JABMHZ010000100.1"/>
</dbReference>